<comment type="caution">
    <text evidence="2">The sequence shown here is derived from an EMBL/GenBank/DDBJ whole genome shotgun (WGS) entry which is preliminary data.</text>
</comment>
<feature type="compositionally biased region" description="Basic and acidic residues" evidence="1">
    <location>
        <begin position="108"/>
        <end position="129"/>
    </location>
</feature>
<proteinExistence type="predicted"/>
<evidence type="ECO:0000256" key="1">
    <source>
        <dbReference type="SAM" id="MobiDB-lite"/>
    </source>
</evidence>
<sequence>MPTKIELTLESSQQGVSNDILVPSHPDFVVSLLKASKAVTEGGYVSRDLLSLRARYLGKTSSTGKLEYPKEMDNTCDVNRNITSTTPVVTQNPQETQGSSRNLESETDVLRKQPHDDHESDHHEEECAKRQNTIKETSSIQEPSSSQQQDDVYFGLENDDIVDADMYDDKVAEMIYLVDHDVTNTIEDVYELEVGEIPLAASSKEFLA</sequence>
<protein>
    <submittedName>
        <fullName evidence="2">Uncharacterized protein</fullName>
    </submittedName>
</protein>
<feature type="compositionally biased region" description="Polar residues" evidence="1">
    <location>
        <begin position="76"/>
        <end position="102"/>
    </location>
</feature>
<accession>A0A6L2L8H8</accession>
<gene>
    <name evidence="2" type="ORF">Tci_030089</name>
</gene>
<organism evidence="2">
    <name type="scientific">Tanacetum cinerariifolium</name>
    <name type="common">Dalmatian daisy</name>
    <name type="synonym">Chrysanthemum cinerariifolium</name>
    <dbReference type="NCBI Taxonomy" id="118510"/>
    <lineage>
        <taxon>Eukaryota</taxon>
        <taxon>Viridiplantae</taxon>
        <taxon>Streptophyta</taxon>
        <taxon>Embryophyta</taxon>
        <taxon>Tracheophyta</taxon>
        <taxon>Spermatophyta</taxon>
        <taxon>Magnoliopsida</taxon>
        <taxon>eudicotyledons</taxon>
        <taxon>Gunneridae</taxon>
        <taxon>Pentapetalae</taxon>
        <taxon>asterids</taxon>
        <taxon>campanulids</taxon>
        <taxon>Asterales</taxon>
        <taxon>Asteraceae</taxon>
        <taxon>Asteroideae</taxon>
        <taxon>Anthemideae</taxon>
        <taxon>Anthemidinae</taxon>
        <taxon>Tanacetum</taxon>
    </lineage>
</organism>
<dbReference type="AlphaFoldDB" id="A0A6L2L8H8"/>
<feature type="compositionally biased region" description="Low complexity" evidence="1">
    <location>
        <begin position="138"/>
        <end position="149"/>
    </location>
</feature>
<dbReference type="EMBL" id="BKCJ010003947">
    <property type="protein sequence ID" value="GEU58111.1"/>
    <property type="molecule type" value="Genomic_DNA"/>
</dbReference>
<feature type="region of interest" description="Disordered" evidence="1">
    <location>
        <begin position="76"/>
        <end position="151"/>
    </location>
</feature>
<reference evidence="2" key="1">
    <citation type="journal article" date="2019" name="Sci. Rep.">
        <title>Draft genome of Tanacetum cinerariifolium, the natural source of mosquito coil.</title>
        <authorList>
            <person name="Yamashiro T."/>
            <person name="Shiraishi A."/>
            <person name="Satake H."/>
            <person name="Nakayama K."/>
        </authorList>
    </citation>
    <scope>NUCLEOTIDE SEQUENCE</scope>
</reference>
<name>A0A6L2L8H8_TANCI</name>
<evidence type="ECO:0000313" key="2">
    <source>
        <dbReference type="EMBL" id="GEU58111.1"/>
    </source>
</evidence>